<sequence>MAEFVKGDVVIVPFPFSDLTGTKRRPALVIATLQGDDLILCQITSRTIGDIYAIHLEKSDFSSGGLNQPSNIRQNRIFTADKQIVLYQAGHIKLEKLIEVINKITEIKQ</sequence>
<dbReference type="SUPFAM" id="SSF50118">
    <property type="entry name" value="Cell growth inhibitor/plasmid maintenance toxic component"/>
    <property type="match status" value="1"/>
</dbReference>
<keyword evidence="4" id="KW-1185">Reference proteome</keyword>
<dbReference type="InterPro" id="IPR003477">
    <property type="entry name" value="PemK-like"/>
</dbReference>
<dbReference type="InterPro" id="IPR011067">
    <property type="entry name" value="Plasmid_toxin/cell-grow_inhib"/>
</dbReference>
<proteinExistence type="inferred from homology"/>
<dbReference type="Gene3D" id="2.30.30.110">
    <property type="match status" value="1"/>
</dbReference>
<evidence type="ECO:0000256" key="2">
    <source>
        <dbReference type="ARBA" id="ARBA00022649"/>
    </source>
</evidence>
<reference evidence="3" key="1">
    <citation type="submission" date="2020-10" db="EMBL/GenBank/DDBJ databases">
        <authorList>
            <person name="Castelo-Branco R."/>
            <person name="Eusebio N."/>
            <person name="Adriana R."/>
            <person name="Vieira A."/>
            <person name="Brugerolle De Fraissinette N."/>
            <person name="Rezende De Castro R."/>
            <person name="Schneider M.P."/>
            <person name="Vasconcelos V."/>
            <person name="Leao P.N."/>
        </authorList>
    </citation>
    <scope>NUCLEOTIDE SEQUENCE</scope>
    <source>
        <strain evidence="3">LEGE 12446</strain>
    </source>
</reference>
<organism evidence="3 4">
    <name type="scientific">Desmonostoc muscorum LEGE 12446</name>
    <dbReference type="NCBI Taxonomy" id="1828758"/>
    <lineage>
        <taxon>Bacteria</taxon>
        <taxon>Bacillati</taxon>
        <taxon>Cyanobacteriota</taxon>
        <taxon>Cyanophyceae</taxon>
        <taxon>Nostocales</taxon>
        <taxon>Nostocaceae</taxon>
        <taxon>Desmonostoc</taxon>
    </lineage>
</organism>
<comment type="caution">
    <text evidence="3">The sequence shown here is derived from an EMBL/GenBank/DDBJ whole genome shotgun (WGS) entry which is preliminary data.</text>
</comment>
<dbReference type="Proteomes" id="UP000622533">
    <property type="component" value="Unassembled WGS sequence"/>
</dbReference>
<evidence type="ECO:0000313" key="4">
    <source>
        <dbReference type="Proteomes" id="UP000622533"/>
    </source>
</evidence>
<protein>
    <submittedName>
        <fullName evidence="3">Type II toxin-antitoxin system PemK/MazF family toxin</fullName>
    </submittedName>
</protein>
<gene>
    <name evidence="3" type="ORF">IQ276_32760</name>
</gene>
<name>A0A8J6ZTE0_DESMC</name>
<evidence type="ECO:0000256" key="1">
    <source>
        <dbReference type="ARBA" id="ARBA00007521"/>
    </source>
</evidence>
<dbReference type="RefSeq" id="WP_193923958.1">
    <property type="nucleotide sequence ID" value="NZ_JADEXS020000001.1"/>
</dbReference>
<comment type="similarity">
    <text evidence="1">Belongs to the PemK/MazF family.</text>
</comment>
<evidence type="ECO:0000313" key="3">
    <source>
        <dbReference type="EMBL" id="MBE9027012.1"/>
    </source>
</evidence>
<keyword evidence="2" id="KW-1277">Toxin-antitoxin system</keyword>
<dbReference type="EMBL" id="JADEXS010000756">
    <property type="protein sequence ID" value="MBE9027012.1"/>
    <property type="molecule type" value="Genomic_DNA"/>
</dbReference>
<dbReference type="GO" id="GO:0003677">
    <property type="term" value="F:DNA binding"/>
    <property type="evidence" value="ECO:0007669"/>
    <property type="project" value="InterPro"/>
</dbReference>
<dbReference type="AlphaFoldDB" id="A0A8J6ZTE0"/>
<dbReference type="Pfam" id="PF02452">
    <property type="entry name" value="PemK_toxin"/>
    <property type="match status" value="1"/>
</dbReference>
<accession>A0A8J6ZTE0</accession>